<evidence type="ECO:0000256" key="6">
    <source>
        <dbReference type="RuleBase" id="RU003877"/>
    </source>
</evidence>
<dbReference type="GO" id="GO:0022625">
    <property type="term" value="C:cytosolic large ribosomal subunit"/>
    <property type="evidence" value="ECO:0007669"/>
    <property type="project" value="TreeGrafter"/>
</dbReference>
<dbReference type="PANTHER" id="PTHR11545">
    <property type="entry name" value="RIBOSOMAL PROTEIN L13"/>
    <property type="match status" value="1"/>
</dbReference>
<evidence type="ECO:0000256" key="7">
    <source>
        <dbReference type="RuleBase" id="RU003878"/>
    </source>
</evidence>
<dbReference type="AlphaFoldDB" id="A0A8J6I1G8"/>
<dbReference type="EMBL" id="JAAKDE010000004">
    <property type="protein sequence ID" value="MBA2132532.1"/>
    <property type="molecule type" value="Genomic_DNA"/>
</dbReference>
<dbReference type="Gene3D" id="3.90.1180.10">
    <property type="entry name" value="Ribosomal protein L13"/>
    <property type="match status" value="1"/>
</dbReference>
<dbReference type="HAMAP" id="MF_01366">
    <property type="entry name" value="Ribosomal_uL13"/>
    <property type="match status" value="1"/>
</dbReference>
<evidence type="ECO:0000256" key="3">
    <source>
        <dbReference type="ARBA" id="ARBA00023274"/>
    </source>
</evidence>
<evidence type="ECO:0000256" key="5">
    <source>
        <dbReference type="HAMAP-Rule" id="MF_01366"/>
    </source>
</evidence>
<dbReference type="Pfam" id="PF00572">
    <property type="entry name" value="Ribosomal_L13"/>
    <property type="match status" value="1"/>
</dbReference>
<dbReference type="RefSeq" id="WP_181338973.1">
    <property type="nucleotide sequence ID" value="NZ_JAAKDE010000004.1"/>
</dbReference>
<dbReference type="PIRSF" id="PIRSF002181">
    <property type="entry name" value="Ribosomal_L13"/>
    <property type="match status" value="1"/>
</dbReference>
<dbReference type="GO" id="GO:0003729">
    <property type="term" value="F:mRNA binding"/>
    <property type="evidence" value="ECO:0007669"/>
    <property type="project" value="TreeGrafter"/>
</dbReference>
<comment type="function">
    <text evidence="5 7">This protein is one of the early assembly proteins of the 50S ribosomal subunit, although it is not seen to bind rRNA by itself. It is important during the early stages of 50S assembly.</text>
</comment>
<comment type="caution">
    <text evidence="8">The sequence shown here is derived from an EMBL/GenBank/DDBJ whole genome shotgun (WGS) entry which is preliminary data.</text>
</comment>
<dbReference type="InterPro" id="IPR023563">
    <property type="entry name" value="Ribosomal_uL13_CS"/>
</dbReference>
<evidence type="ECO:0000313" key="8">
    <source>
        <dbReference type="EMBL" id="MBA2132532.1"/>
    </source>
</evidence>
<evidence type="ECO:0000313" key="9">
    <source>
        <dbReference type="Proteomes" id="UP000657177"/>
    </source>
</evidence>
<proteinExistence type="inferred from homology"/>
<comment type="similarity">
    <text evidence="1 5 6">Belongs to the universal ribosomal protein uL13 family.</text>
</comment>
<gene>
    <name evidence="5 7 8" type="primary">rplM</name>
    <name evidence="8" type="ORF">G5B42_03105</name>
</gene>
<reference evidence="8" key="1">
    <citation type="submission" date="2020-06" db="EMBL/GenBank/DDBJ databases">
        <title>Novel chitinolytic bacterium.</title>
        <authorList>
            <person name="Ungkulpasvich U."/>
            <person name="Kosugi A."/>
            <person name="Uke A."/>
        </authorList>
    </citation>
    <scope>NUCLEOTIDE SEQUENCE</scope>
    <source>
        <strain evidence="8">UUS1-1</strain>
    </source>
</reference>
<dbReference type="InterPro" id="IPR005822">
    <property type="entry name" value="Ribosomal_uL13"/>
</dbReference>
<evidence type="ECO:0000256" key="4">
    <source>
        <dbReference type="ARBA" id="ARBA00035201"/>
    </source>
</evidence>
<dbReference type="CDD" id="cd00392">
    <property type="entry name" value="Ribosomal_L13"/>
    <property type="match status" value="1"/>
</dbReference>
<dbReference type="FunFam" id="3.90.1180.10:FF:000001">
    <property type="entry name" value="50S ribosomal protein L13"/>
    <property type="match status" value="1"/>
</dbReference>
<dbReference type="GO" id="GO:0017148">
    <property type="term" value="P:negative regulation of translation"/>
    <property type="evidence" value="ECO:0007669"/>
    <property type="project" value="TreeGrafter"/>
</dbReference>
<keyword evidence="3 5" id="KW-0687">Ribonucleoprotein</keyword>
<organism evidence="8 9">
    <name type="scientific">Capillibacterium thermochitinicola</name>
    <dbReference type="NCBI Taxonomy" id="2699427"/>
    <lineage>
        <taxon>Bacteria</taxon>
        <taxon>Bacillati</taxon>
        <taxon>Bacillota</taxon>
        <taxon>Capillibacterium</taxon>
    </lineage>
</organism>
<protein>
    <recommendedName>
        <fullName evidence="4 5">Large ribosomal subunit protein uL13</fullName>
    </recommendedName>
</protein>
<dbReference type="Proteomes" id="UP000657177">
    <property type="component" value="Unassembled WGS sequence"/>
</dbReference>
<dbReference type="InterPro" id="IPR036899">
    <property type="entry name" value="Ribosomal_uL13_sf"/>
</dbReference>
<dbReference type="GO" id="GO:0003735">
    <property type="term" value="F:structural constituent of ribosome"/>
    <property type="evidence" value="ECO:0007669"/>
    <property type="project" value="InterPro"/>
</dbReference>
<keyword evidence="2 5" id="KW-0689">Ribosomal protein</keyword>
<comment type="subunit">
    <text evidence="5">Part of the 50S ribosomal subunit.</text>
</comment>
<dbReference type="SUPFAM" id="SSF52161">
    <property type="entry name" value="Ribosomal protein L13"/>
    <property type="match status" value="1"/>
</dbReference>
<evidence type="ECO:0000256" key="2">
    <source>
        <dbReference type="ARBA" id="ARBA00022980"/>
    </source>
</evidence>
<sequence>MRTYLAKPDQRERKWYVVDASGQTLGRLASVVARILRGKHRPDYTPNVDCGDHVIVINAEKVVLTGKKLQKKKYYYHSGYPGGLKVRSYQELMENKPEFVVKKAIYGMIPHNRLGRAQIKKLKVYRGPEHPHAAQKPEPLEIKG</sequence>
<dbReference type="NCBIfam" id="TIGR01066">
    <property type="entry name" value="rplM_bact"/>
    <property type="match status" value="1"/>
</dbReference>
<name>A0A8J6I1G8_9FIRM</name>
<dbReference type="InterPro" id="IPR005823">
    <property type="entry name" value="Ribosomal_uL13_bac-type"/>
</dbReference>
<accession>A0A8J6I1G8</accession>
<dbReference type="GO" id="GO:0006412">
    <property type="term" value="P:translation"/>
    <property type="evidence" value="ECO:0007669"/>
    <property type="project" value="UniProtKB-UniRule"/>
</dbReference>
<dbReference type="PROSITE" id="PS00783">
    <property type="entry name" value="RIBOSOMAL_L13"/>
    <property type="match status" value="1"/>
</dbReference>
<evidence type="ECO:0000256" key="1">
    <source>
        <dbReference type="ARBA" id="ARBA00006227"/>
    </source>
</evidence>
<keyword evidence="9" id="KW-1185">Reference proteome</keyword>
<dbReference type="PANTHER" id="PTHR11545:SF2">
    <property type="entry name" value="LARGE RIBOSOMAL SUBUNIT PROTEIN UL13M"/>
    <property type="match status" value="1"/>
</dbReference>